<feature type="transmembrane region" description="Helical" evidence="7">
    <location>
        <begin position="40"/>
        <end position="64"/>
    </location>
</feature>
<evidence type="ECO:0000256" key="1">
    <source>
        <dbReference type="ARBA" id="ARBA00004651"/>
    </source>
</evidence>
<dbReference type="PANTHER" id="PTHR30086">
    <property type="entry name" value="ARGININE EXPORTER PROTEIN ARGO"/>
    <property type="match status" value="1"/>
</dbReference>
<evidence type="ECO:0000256" key="2">
    <source>
        <dbReference type="ARBA" id="ARBA00007928"/>
    </source>
</evidence>
<comment type="similarity">
    <text evidence="2">Belongs to the Rht family.</text>
</comment>
<dbReference type="Proteomes" id="UP000199377">
    <property type="component" value="Unassembled WGS sequence"/>
</dbReference>
<keyword evidence="4 7" id="KW-0812">Transmembrane</keyword>
<dbReference type="RefSeq" id="WP_092861419.1">
    <property type="nucleotide sequence ID" value="NZ_FOQH01000007.1"/>
</dbReference>
<gene>
    <name evidence="8" type="ORF">SAMN05216258_107308</name>
</gene>
<sequence length="208" mass="21384">MDAADYLAFLLVSAVQSATPGPSTLFIVNNAVAHGWRRALGALSGDLAAIALLATMSALGLGALLEARPAAFLALRLAGASYILWLGWTFLRPRRAAGAPAAATPAARGAATLWLHSFGVGISNPKAVLFFAALFPQFLPADGGPALLALLVASFVAVKFAVLGGYALGARRIVGALRRPEHARRGQILAGLVFVAFGALMIWSALAA</sequence>
<feature type="transmembrane region" description="Helical" evidence="7">
    <location>
        <begin position="188"/>
        <end position="206"/>
    </location>
</feature>
<feature type="transmembrane region" description="Helical" evidence="7">
    <location>
        <begin position="147"/>
        <end position="168"/>
    </location>
</feature>
<evidence type="ECO:0000256" key="3">
    <source>
        <dbReference type="ARBA" id="ARBA00022475"/>
    </source>
</evidence>
<dbReference type="OrthoDB" id="9804822at2"/>
<evidence type="ECO:0000256" key="6">
    <source>
        <dbReference type="ARBA" id="ARBA00023136"/>
    </source>
</evidence>
<evidence type="ECO:0000256" key="5">
    <source>
        <dbReference type="ARBA" id="ARBA00022989"/>
    </source>
</evidence>
<reference evidence="8 9" key="1">
    <citation type="submission" date="2016-10" db="EMBL/GenBank/DDBJ databases">
        <authorList>
            <person name="de Groot N.N."/>
        </authorList>
    </citation>
    <scope>NUCLEOTIDE SEQUENCE [LARGE SCALE GENOMIC DNA]</scope>
    <source>
        <strain evidence="8 9">CGMCC 1.11030</strain>
    </source>
</reference>
<evidence type="ECO:0000313" key="8">
    <source>
        <dbReference type="EMBL" id="SFI53742.1"/>
    </source>
</evidence>
<evidence type="ECO:0000256" key="4">
    <source>
        <dbReference type="ARBA" id="ARBA00022692"/>
    </source>
</evidence>
<protein>
    <submittedName>
        <fullName evidence="8">Threonine/homoserine/homoserine lactone efflux protein</fullName>
    </submittedName>
</protein>
<dbReference type="PIRSF" id="PIRSF006324">
    <property type="entry name" value="LeuE"/>
    <property type="match status" value="1"/>
</dbReference>
<dbReference type="EMBL" id="FOQH01000007">
    <property type="protein sequence ID" value="SFI53742.1"/>
    <property type="molecule type" value="Genomic_DNA"/>
</dbReference>
<feature type="transmembrane region" description="Helical" evidence="7">
    <location>
        <begin position="70"/>
        <end position="91"/>
    </location>
</feature>
<dbReference type="GO" id="GO:0005886">
    <property type="term" value="C:plasma membrane"/>
    <property type="evidence" value="ECO:0007669"/>
    <property type="project" value="UniProtKB-SubCell"/>
</dbReference>
<dbReference type="InterPro" id="IPR001123">
    <property type="entry name" value="LeuE-type"/>
</dbReference>
<keyword evidence="3" id="KW-1003">Cell membrane</keyword>
<keyword evidence="9" id="KW-1185">Reference proteome</keyword>
<dbReference type="AlphaFoldDB" id="A0A1I3J0C8"/>
<name>A0A1I3J0C8_9RHOB</name>
<comment type="subcellular location">
    <subcellularLocation>
        <location evidence="1">Cell membrane</location>
        <topology evidence="1">Multi-pass membrane protein</topology>
    </subcellularLocation>
</comment>
<keyword evidence="5 7" id="KW-1133">Transmembrane helix</keyword>
<feature type="transmembrane region" description="Helical" evidence="7">
    <location>
        <begin position="112"/>
        <end position="135"/>
    </location>
</feature>
<evidence type="ECO:0000313" key="9">
    <source>
        <dbReference type="Proteomes" id="UP000199377"/>
    </source>
</evidence>
<dbReference type="PANTHER" id="PTHR30086:SF14">
    <property type="entry name" value="HOMOSERINE_HOMOSERINE LACTONE EFFLUX PROTEIN"/>
    <property type="match status" value="1"/>
</dbReference>
<keyword evidence="6 7" id="KW-0472">Membrane</keyword>
<organism evidence="8 9">
    <name type="scientific">Albimonas pacifica</name>
    <dbReference type="NCBI Taxonomy" id="1114924"/>
    <lineage>
        <taxon>Bacteria</taxon>
        <taxon>Pseudomonadati</taxon>
        <taxon>Pseudomonadota</taxon>
        <taxon>Alphaproteobacteria</taxon>
        <taxon>Rhodobacterales</taxon>
        <taxon>Paracoccaceae</taxon>
        <taxon>Albimonas</taxon>
    </lineage>
</organism>
<feature type="transmembrane region" description="Helical" evidence="7">
    <location>
        <begin position="6"/>
        <end position="28"/>
    </location>
</feature>
<evidence type="ECO:0000256" key="7">
    <source>
        <dbReference type="SAM" id="Phobius"/>
    </source>
</evidence>
<dbReference type="Pfam" id="PF01810">
    <property type="entry name" value="LysE"/>
    <property type="match status" value="1"/>
</dbReference>
<dbReference type="GO" id="GO:0042970">
    <property type="term" value="F:homoserine transmembrane transporter activity"/>
    <property type="evidence" value="ECO:0007669"/>
    <property type="project" value="TreeGrafter"/>
</dbReference>
<accession>A0A1I3J0C8</accession>
<proteinExistence type="inferred from homology"/>